<gene>
    <name evidence="1" type="ORF">L198_04762</name>
</gene>
<organism evidence="1 2">
    <name type="scientific">Cryptococcus wingfieldii CBS 7118</name>
    <dbReference type="NCBI Taxonomy" id="1295528"/>
    <lineage>
        <taxon>Eukaryota</taxon>
        <taxon>Fungi</taxon>
        <taxon>Dikarya</taxon>
        <taxon>Basidiomycota</taxon>
        <taxon>Agaricomycotina</taxon>
        <taxon>Tremellomycetes</taxon>
        <taxon>Tremellales</taxon>
        <taxon>Cryptococcaceae</taxon>
        <taxon>Cryptococcus</taxon>
    </lineage>
</organism>
<accession>A0A1E3J5H8</accession>
<comment type="caution">
    <text evidence="1">The sequence shown here is derived from an EMBL/GenBank/DDBJ whole genome shotgun (WGS) entry which is preliminary data.</text>
</comment>
<keyword evidence="2" id="KW-1185">Reference proteome</keyword>
<dbReference type="EMBL" id="AWGH01000013">
    <property type="protein sequence ID" value="ODN95366.1"/>
    <property type="molecule type" value="Genomic_DNA"/>
</dbReference>
<dbReference type="AlphaFoldDB" id="A0A1E3J5H8"/>
<evidence type="ECO:0000313" key="2">
    <source>
        <dbReference type="Proteomes" id="UP000094819"/>
    </source>
</evidence>
<dbReference type="RefSeq" id="XP_019031346.1">
    <property type="nucleotide sequence ID" value="XM_019176871.1"/>
</dbReference>
<protein>
    <submittedName>
        <fullName evidence="1">Uncharacterized protein</fullName>
    </submittedName>
</protein>
<evidence type="ECO:0000313" key="1">
    <source>
        <dbReference type="EMBL" id="ODN95366.1"/>
    </source>
</evidence>
<proteinExistence type="predicted"/>
<dbReference type="GeneID" id="30193975"/>
<dbReference type="OrthoDB" id="10381372at2759"/>
<sequence>MALPNPSSAIQLAHPHQTQPSHPPLTSTSLTTLLPLQAVHDDILDCLFEIAPWAYLSLSRTIREHGKDRLSAPIDIDGPLLSRLHDTIQGRQDVRWLYRVTWSHTIRFPTYRLFAMTVCLLSQGEKQKRYYWYGPQPAEARYPCRDFPTPLFARATRIEITVADNASLSSLFQQINAELKLSDSVNGIVAIASHLASHRQDLTLRLSDNLLCTNIVGVYMGLVYFINNVFLSYSNQTYKITFLLAISDINFPNPSSLPTILFQLLQPACDTWHTFRYVISINGLTSRDLRRAAVWAIIQLVTAATGRRKGGRRAQVTFQVGEEIGDEVWEAVSPQVSASRLARLKDMFRFEN</sequence>
<dbReference type="Proteomes" id="UP000094819">
    <property type="component" value="Unassembled WGS sequence"/>
</dbReference>
<reference evidence="1 2" key="1">
    <citation type="submission" date="2016-06" db="EMBL/GenBank/DDBJ databases">
        <title>Evolution of pathogenesis and genome organization in the Tremellales.</title>
        <authorList>
            <person name="Cuomo C."/>
            <person name="Litvintseva A."/>
            <person name="Heitman J."/>
            <person name="Chen Y."/>
            <person name="Sun S."/>
            <person name="Springer D."/>
            <person name="Dromer F."/>
            <person name="Young S."/>
            <person name="Zeng Q."/>
            <person name="Chapman S."/>
            <person name="Gujja S."/>
            <person name="Saif S."/>
            <person name="Birren B."/>
        </authorList>
    </citation>
    <scope>NUCLEOTIDE SEQUENCE [LARGE SCALE GENOMIC DNA]</scope>
    <source>
        <strain evidence="1 2">CBS 7118</strain>
    </source>
</reference>
<name>A0A1E3J5H8_9TREE</name>